<gene>
    <name evidence="1" type="ORF">ACIGXA_23250</name>
</gene>
<sequence length="197" mass="22551">MTLSENDLWLLSYYRSSEINGALFFGRVARTLRGGPLQANVTHHFADEANHAKYWTRCIEDLGHPATKLSGSYQDQYLEAVGLPANLMEVMAVTQVFEKRVIAQYRRHLRAGDTHPRVRQTIETIMEDERWHVKYVRDALEEMAGRYGQEYIDSTLARFTAADEEVYAKTLAEYGERITFLSGPDQPFEDPFAEGAP</sequence>
<dbReference type="SUPFAM" id="SSF47240">
    <property type="entry name" value="Ferritin-like"/>
    <property type="match status" value="1"/>
</dbReference>
<dbReference type="InterPro" id="IPR012347">
    <property type="entry name" value="Ferritin-like"/>
</dbReference>
<dbReference type="InterPro" id="IPR009078">
    <property type="entry name" value="Ferritin-like_SF"/>
</dbReference>
<dbReference type="EMBL" id="JBITYG010000007">
    <property type="protein sequence ID" value="MFI9103442.1"/>
    <property type="molecule type" value="Genomic_DNA"/>
</dbReference>
<comment type="caution">
    <text evidence="1">The sequence shown here is derived from an EMBL/GenBank/DDBJ whole genome shotgun (WGS) entry which is preliminary data.</text>
</comment>
<protein>
    <submittedName>
        <fullName evidence="1">Ferritin-like domain-containing protein</fullName>
    </submittedName>
</protein>
<dbReference type="Proteomes" id="UP001614394">
    <property type="component" value="Unassembled WGS sequence"/>
</dbReference>
<proteinExistence type="predicted"/>
<name>A0ABW8CCC2_9ACTN</name>
<evidence type="ECO:0000313" key="1">
    <source>
        <dbReference type="EMBL" id="MFI9103442.1"/>
    </source>
</evidence>
<evidence type="ECO:0000313" key="2">
    <source>
        <dbReference type="Proteomes" id="UP001614394"/>
    </source>
</evidence>
<accession>A0ABW8CCC2</accession>
<organism evidence="1 2">
    <name type="scientific">Streptomyces fildesensis</name>
    <dbReference type="NCBI Taxonomy" id="375757"/>
    <lineage>
        <taxon>Bacteria</taxon>
        <taxon>Bacillati</taxon>
        <taxon>Actinomycetota</taxon>
        <taxon>Actinomycetes</taxon>
        <taxon>Kitasatosporales</taxon>
        <taxon>Streptomycetaceae</taxon>
        <taxon>Streptomyces</taxon>
    </lineage>
</organism>
<dbReference type="Gene3D" id="1.20.1260.10">
    <property type="match status" value="1"/>
</dbReference>
<dbReference type="CDD" id="cd00657">
    <property type="entry name" value="Ferritin_like"/>
    <property type="match status" value="1"/>
</dbReference>
<reference evidence="1 2" key="1">
    <citation type="submission" date="2024-10" db="EMBL/GenBank/DDBJ databases">
        <title>The Natural Products Discovery Center: Release of the First 8490 Sequenced Strains for Exploring Actinobacteria Biosynthetic Diversity.</title>
        <authorList>
            <person name="Kalkreuter E."/>
            <person name="Kautsar S.A."/>
            <person name="Yang D."/>
            <person name="Bader C.D."/>
            <person name="Teijaro C.N."/>
            <person name="Fluegel L."/>
            <person name="Davis C.M."/>
            <person name="Simpson J.R."/>
            <person name="Lauterbach L."/>
            <person name="Steele A.D."/>
            <person name="Gui C."/>
            <person name="Meng S."/>
            <person name="Li G."/>
            <person name="Viehrig K."/>
            <person name="Ye F."/>
            <person name="Su P."/>
            <person name="Kiefer A.F."/>
            <person name="Nichols A."/>
            <person name="Cepeda A.J."/>
            <person name="Yan W."/>
            <person name="Fan B."/>
            <person name="Jiang Y."/>
            <person name="Adhikari A."/>
            <person name="Zheng C.-J."/>
            <person name="Schuster L."/>
            <person name="Cowan T.M."/>
            <person name="Smanski M.J."/>
            <person name="Chevrette M.G."/>
            <person name="De Carvalho L.P.S."/>
            <person name="Shen B."/>
        </authorList>
    </citation>
    <scope>NUCLEOTIDE SEQUENCE [LARGE SCALE GENOMIC DNA]</scope>
    <source>
        <strain evidence="1 2">NPDC053399</strain>
    </source>
</reference>
<keyword evidence="2" id="KW-1185">Reference proteome</keyword>
<dbReference type="RefSeq" id="WP_399652507.1">
    <property type="nucleotide sequence ID" value="NZ_JBITYG010000007.1"/>
</dbReference>